<dbReference type="GO" id="GO:0009847">
    <property type="term" value="P:spore germination"/>
    <property type="evidence" value="ECO:0007669"/>
    <property type="project" value="InterPro"/>
</dbReference>
<dbReference type="GO" id="GO:0016020">
    <property type="term" value="C:membrane"/>
    <property type="evidence" value="ECO:0007669"/>
    <property type="project" value="UniProtKB-SubCell"/>
</dbReference>
<dbReference type="PROSITE" id="PS51257">
    <property type="entry name" value="PROKAR_LIPOPROTEIN"/>
    <property type="match status" value="1"/>
</dbReference>
<sequence>MQKMMRLSLLIVYLSISIVASGCGFKDIDKRYFAVGMGIDLTDNEEKPYRITLKLGVPSIEIDAGKSKTQVEIIETSNIAEGLRLLKAQVDKEIDFGHCNVFILGENLARSNIAEAVNWMTRRRDIQKVAAIGIGRPDAESVVKVQPVIERFPGNALGLFFSNDATESSYTFIELLTDLFRRLNEKGLDPILPVVMVQKDSTYIVNRVALLDKEKISIVLEPDETQLLIQLLAYLKKANLYGGFYSPPFAIAIQTIRTKYNFQQNGPALHLNMHIKQAITFDEMPTDAYFNDPKKTINQLETAYSEAVKQLLVKIQEANVDPLGFGLRYRAKYHLHDFEQEWPDIYQSIKFDVSTTMSVHGTGLLK</sequence>
<evidence type="ECO:0000256" key="2">
    <source>
        <dbReference type="ARBA" id="ARBA00007886"/>
    </source>
</evidence>
<name>A0A919YM64_9BACL</name>
<keyword evidence="3" id="KW-0309">Germination</keyword>
<dbReference type="AlphaFoldDB" id="A0A919YM64"/>
<dbReference type="PANTHER" id="PTHR35789">
    <property type="entry name" value="SPORE GERMINATION PROTEIN B3"/>
    <property type="match status" value="1"/>
</dbReference>
<feature type="domain" description="Spore germination protein N-terminal" evidence="9">
    <location>
        <begin position="26"/>
        <end position="195"/>
    </location>
</feature>
<dbReference type="Pfam" id="PF05504">
    <property type="entry name" value="Spore_GerAC"/>
    <property type="match status" value="1"/>
</dbReference>
<comment type="subcellular location">
    <subcellularLocation>
        <location evidence="1">Membrane</location>
        <topology evidence="1">Lipid-anchor</topology>
    </subcellularLocation>
</comment>
<keyword evidence="11" id="KW-1185">Reference proteome</keyword>
<dbReference type="InterPro" id="IPR038501">
    <property type="entry name" value="Spore_GerAC_C_sf"/>
</dbReference>
<keyword evidence="5" id="KW-0472">Membrane</keyword>
<evidence type="ECO:0000256" key="7">
    <source>
        <dbReference type="ARBA" id="ARBA00023288"/>
    </source>
</evidence>
<dbReference type="NCBIfam" id="TIGR02887">
    <property type="entry name" value="spore_ger_x_C"/>
    <property type="match status" value="1"/>
</dbReference>
<keyword evidence="6" id="KW-0564">Palmitate</keyword>
<evidence type="ECO:0000256" key="6">
    <source>
        <dbReference type="ARBA" id="ARBA00023139"/>
    </source>
</evidence>
<evidence type="ECO:0000259" key="9">
    <source>
        <dbReference type="Pfam" id="PF25198"/>
    </source>
</evidence>
<dbReference type="Proteomes" id="UP000683139">
    <property type="component" value="Unassembled WGS sequence"/>
</dbReference>
<evidence type="ECO:0000256" key="5">
    <source>
        <dbReference type="ARBA" id="ARBA00023136"/>
    </source>
</evidence>
<evidence type="ECO:0008006" key="12">
    <source>
        <dbReference type="Google" id="ProtNLM"/>
    </source>
</evidence>
<dbReference type="RefSeq" id="WP_213515769.1">
    <property type="nucleotide sequence ID" value="NZ_BOSE01000004.1"/>
</dbReference>
<comment type="similarity">
    <text evidence="2">Belongs to the GerABKC lipoprotein family.</text>
</comment>
<organism evidence="10 11">
    <name type="scientific">Paenibacillus montaniterrae</name>
    <dbReference type="NCBI Taxonomy" id="429341"/>
    <lineage>
        <taxon>Bacteria</taxon>
        <taxon>Bacillati</taxon>
        <taxon>Bacillota</taxon>
        <taxon>Bacilli</taxon>
        <taxon>Bacillales</taxon>
        <taxon>Paenibacillaceae</taxon>
        <taxon>Paenibacillus</taxon>
    </lineage>
</organism>
<comment type="caution">
    <text evidence="10">The sequence shown here is derived from an EMBL/GenBank/DDBJ whole genome shotgun (WGS) entry which is preliminary data.</text>
</comment>
<evidence type="ECO:0000256" key="4">
    <source>
        <dbReference type="ARBA" id="ARBA00022729"/>
    </source>
</evidence>
<evidence type="ECO:0000256" key="3">
    <source>
        <dbReference type="ARBA" id="ARBA00022544"/>
    </source>
</evidence>
<dbReference type="Pfam" id="PF25198">
    <property type="entry name" value="Spore_GerAC_N"/>
    <property type="match status" value="1"/>
</dbReference>
<protein>
    <recommendedName>
        <fullName evidence="12">Ger(X)C family spore germination protein</fullName>
    </recommendedName>
</protein>
<evidence type="ECO:0000259" key="8">
    <source>
        <dbReference type="Pfam" id="PF05504"/>
    </source>
</evidence>
<evidence type="ECO:0000313" key="10">
    <source>
        <dbReference type="EMBL" id="GIP16997.1"/>
    </source>
</evidence>
<accession>A0A919YM64</accession>
<dbReference type="InterPro" id="IPR046953">
    <property type="entry name" value="Spore_GerAC-like_C"/>
</dbReference>
<dbReference type="InterPro" id="IPR008844">
    <property type="entry name" value="Spore_GerAC-like"/>
</dbReference>
<reference evidence="10" key="1">
    <citation type="submission" date="2021-03" db="EMBL/GenBank/DDBJ databases">
        <title>Antimicrobial resistance genes in bacteria isolated from Japanese honey, and their potential for conferring macrolide and lincosamide resistance in the American foulbrood pathogen Paenibacillus larvae.</title>
        <authorList>
            <person name="Okamoto M."/>
            <person name="Kumagai M."/>
            <person name="Kanamori H."/>
            <person name="Takamatsu D."/>
        </authorList>
    </citation>
    <scope>NUCLEOTIDE SEQUENCE</scope>
    <source>
        <strain evidence="10">J40TS1</strain>
    </source>
</reference>
<proteinExistence type="inferred from homology"/>
<evidence type="ECO:0000313" key="11">
    <source>
        <dbReference type="Proteomes" id="UP000683139"/>
    </source>
</evidence>
<evidence type="ECO:0000256" key="1">
    <source>
        <dbReference type="ARBA" id="ARBA00004635"/>
    </source>
</evidence>
<dbReference type="Gene3D" id="3.30.300.210">
    <property type="entry name" value="Nutrient germinant receptor protein C, domain 3"/>
    <property type="match status" value="1"/>
</dbReference>
<gene>
    <name evidence="10" type="ORF">J40TS1_26390</name>
</gene>
<keyword evidence="7" id="KW-0449">Lipoprotein</keyword>
<dbReference type="InterPro" id="IPR057336">
    <property type="entry name" value="GerAC_N"/>
</dbReference>
<dbReference type="PANTHER" id="PTHR35789:SF1">
    <property type="entry name" value="SPORE GERMINATION PROTEIN B3"/>
    <property type="match status" value="1"/>
</dbReference>
<feature type="domain" description="Spore germination GerAC-like C-terminal" evidence="8">
    <location>
        <begin position="207"/>
        <end position="363"/>
    </location>
</feature>
<keyword evidence="4" id="KW-0732">Signal</keyword>
<dbReference type="EMBL" id="BOSE01000004">
    <property type="protein sequence ID" value="GIP16997.1"/>
    <property type="molecule type" value="Genomic_DNA"/>
</dbReference>